<proteinExistence type="predicted"/>
<protein>
    <recommendedName>
        <fullName evidence="3">Transposase</fullName>
    </recommendedName>
</protein>
<reference evidence="1" key="1">
    <citation type="submission" date="2023-10" db="EMBL/GenBank/DDBJ databases">
        <title>Genome assemblies of two species of porcelain crab, Petrolisthes cinctipes and Petrolisthes manimaculis (Anomura: Porcellanidae).</title>
        <authorList>
            <person name="Angst P."/>
        </authorList>
    </citation>
    <scope>NUCLEOTIDE SEQUENCE</scope>
    <source>
        <strain evidence="1">PB745_01</strain>
        <tissue evidence="1">Gill</tissue>
    </source>
</reference>
<name>A0AAE1F7Q0_PETCI</name>
<evidence type="ECO:0008006" key="3">
    <source>
        <dbReference type="Google" id="ProtNLM"/>
    </source>
</evidence>
<accession>A0AAE1F7Q0</accession>
<dbReference type="AlphaFoldDB" id="A0AAE1F7Q0"/>
<organism evidence="1 2">
    <name type="scientific">Petrolisthes cinctipes</name>
    <name type="common">Flat porcelain crab</name>
    <dbReference type="NCBI Taxonomy" id="88211"/>
    <lineage>
        <taxon>Eukaryota</taxon>
        <taxon>Metazoa</taxon>
        <taxon>Ecdysozoa</taxon>
        <taxon>Arthropoda</taxon>
        <taxon>Crustacea</taxon>
        <taxon>Multicrustacea</taxon>
        <taxon>Malacostraca</taxon>
        <taxon>Eumalacostraca</taxon>
        <taxon>Eucarida</taxon>
        <taxon>Decapoda</taxon>
        <taxon>Pleocyemata</taxon>
        <taxon>Anomura</taxon>
        <taxon>Galatheoidea</taxon>
        <taxon>Porcellanidae</taxon>
        <taxon>Petrolisthes</taxon>
    </lineage>
</organism>
<evidence type="ECO:0000313" key="2">
    <source>
        <dbReference type="Proteomes" id="UP001286313"/>
    </source>
</evidence>
<gene>
    <name evidence="1" type="ORF">Pcinc_025806</name>
</gene>
<keyword evidence="2" id="KW-1185">Reference proteome</keyword>
<dbReference type="Proteomes" id="UP001286313">
    <property type="component" value="Unassembled WGS sequence"/>
</dbReference>
<evidence type="ECO:0000313" key="1">
    <source>
        <dbReference type="EMBL" id="KAK3868768.1"/>
    </source>
</evidence>
<comment type="caution">
    <text evidence="1">The sequence shown here is derived from an EMBL/GenBank/DDBJ whole genome shotgun (WGS) entry which is preliminary data.</text>
</comment>
<sequence length="81" mass="9330">MPSRPSICTIHAKFLKSEFVNDQPRSGRPRTGFSDENVEAVEVALVQSQEKSIRRAALELNISRASIQRLLRKDYQMFSRH</sequence>
<dbReference type="EMBL" id="JAWQEG010002943">
    <property type="protein sequence ID" value="KAK3868768.1"/>
    <property type="molecule type" value="Genomic_DNA"/>
</dbReference>